<dbReference type="GO" id="GO:0008270">
    <property type="term" value="F:zinc ion binding"/>
    <property type="evidence" value="ECO:0007669"/>
    <property type="project" value="UniProtKB-KW"/>
</dbReference>
<dbReference type="InterPro" id="IPR013087">
    <property type="entry name" value="Znf_C2H2_type"/>
</dbReference>
<keyword evidence="2" id="KW-0175">Coiled coil</keyword>
<sequence>MNSCIFCTAPSTSHENGKVAPVIVKEEALITSDDDDDYHPLHDPLSEPVGGSEIGGKPCEVPNHLKAPFILTTVLKLPQHSVSQILEHHLKNKDAFYPPEEDQVSLKVCASCGVSVANFYQTLEQISELERRLAEIETELKLKMRNSSQVLIQPGSINQLIRSLVLNEPIPTATQQDAPVLHFNHNHSDLESEVEVVKEEIMSNENIHEDHHHTFISVDRLENDDKDETEEFKLNLGYIEHDPAIPEEAECRNSLKQAPVKLATTTRRRLAGASPRNYPCDHCPYRSNNKQQLDEHAMAHEKGSPCLTCGWYVLPENISHHRQIRHRRKTEKVEKEAKTKKKWITKYRRCPECQALVCGKLRDFRDHQTMHLVGSGFECSLCHWLCISIAHHNARWHPKNKEPQMPLNHQIIKMPKK</sequence>
<dbReference type="Proteomes" id="UP000094527">
    <property type="component" value="Unassembled WGS sequence"/>
</dbReference>
<accession>A0A1D2MSH5</accession>
<dbReference type="SMART" id="SM00355">
    <property type="entry name" value="ZnF_C2H2"/>
    <property type="match status" value="2"/>
</dbReference>
<evidence type="ECO:0000313" key="5">
    <source>
        <dbReference type="Proteomes" id="UP000094527"/>
    </source>
</evidence>
<keyword evidence="1" id="KW-0862">Zinc</keyword>
<dbReference type="PROSITE" id="PS50157">
    <property type="entry name" value="ZINC_FINGER_C2H2_2"/>
    <property type="match status" value="1"/>
</dbReference>
<organism evidence="4 5">
    <name type="scientific">Orchesella cincta</name>
    <name type="common">Springtail</name>
    <name type="synonym">Podura cincta</name>
    <dbReference type="NCBI Taxonomy" id="48709"/>
    <lineage>
        <taxon>Eukaryota</taxon>
        <taxon>Metazoa</taxon>
        <taxon>Ecdysozoa</taxon>
        <taxon>Arthropoda</taxon>
        <taxon>Hexapoda</taxon>
        <taxon>Collembola</taxon>
        <taxon>Entomobryomorpha</taxon>
        <taxon>Entomobryoidea</taxon>
        <taxon>Orchesellidae</taxon>
        <taxon>Orchesellinae</taxon>
        <taxon>Orchesella</taxon>
    </lineage>
</organism>
<evidence type="ECO:0000313" key="4">
    <source>
        <dbReference type="EMBL" id="ODM95744.1"/>
    </source>
</evidence>
<feature type="coiled-coil region" evidence="2">
    <location>
        <begin position="119"/>
        <end position="146"/>
    </location>
</feature>
<dbReference type="EMBL" id="LJIJ01000626">
    <property type="protein sequence ID" value="ODM95744.1"/>
    <property type="molecule type" value="Genomic_DNA"/>
</dbReference>
<reference evidence="4 5" key="1">
    <citation type="journal article" date="2016" name="Genome Biol. Evol.">
        <title>Gene Family Evolution Reflects Adaptation to Soil Environmental Stressors in the Genome of the Collembolan Orchesella cincta.</title>
        <authorList>
            <person name="Faddeeva-Vakhrusheva A."/>
            <person name="Derks M.F."/>
            <person name="Anvar S.Y."/>
            <person name="Agamennone V."/>
            <person name="Suring W."/>
            <person name="Smit S."/>
            <person name="van Straalen N.M."/>
            <person name="Roelofs D."/>
        </authorList>
    </citation>
    <scope>NUCLEOTIDE SEQUENCE [LARGE SCALE GENOMIC DNA]</scope>
    <source>
        <tissue evidence="4">Mixed pool</tissue>
    </source>
</reference>
<proteinExistence type="predicted"/>
<evidence type="ECO:0000256" key="1">
    <source>
        <dbReference type="PROSITE-ProRule" id="PRU00042"/>
    </source>
</evidence>
<keyword evidence="5" id="KW-1185">Reference proteome</keyword>
<dbReference type="AlphaFoldDB" id="A0A1D2MSH5"/>
<keyword evidence="1" id="KW-0479">Metal-binding</keyword>
<name>A0A1D2MSH5_ORCCI</name>
<evidence type="ECO:0000259" key="3">
    <source>
        <dbReference type="PROSITE" id="PS50157"/>
    </source>
</evidence>
<protein>
    <submittedName>
        <fullName evidence="4">RE1-silencing transcription factor</fullName>
    </submittedName>
</protein>
<feature type="domain" description="C2H2-type" evidence="3">
    <location>
        <begin position="278"/>
        <end position="305"/>
    </location>
</feature>
<evidence type="ECO:0000256" key="2">
    <source>
        <dbReference type="SAM" id="Coils"/>
    </source>
</evidence>
<comment type="caution">
    <text evidence="4">The sequence shown here is derived from an EMBL/GenBank/DDBJ whole genome shotgun (WGS) entry which is preliminary data.</text>
</comment>
<gene>
    <name evidence="4" type="ORF">Ocin01_10937</name>
</gene>
<keyword evidence="1" id="KW-0863">Zinc-finger</keyword>